<organism evidence="14 15">
    <name type="scientific">Tilletiopsis washingtonensis</name>
    <dbReference type="NCBI Taxonomy" id="58919"/>
    <lineage>
        <taxon>Eukaryota</taxon>
        <taxon>Fungi</taxon>
        <taxon>Dikarya</taxon>
        <taxon>Basidiomycota</taxon>
        <taxon>Ustilaginomycotina</taxon>
        <taxon>Exobasidiomycetes</taxon>
        <taxon>Entylomatales</taxon>
        <taxon>Entylomatales incertae sedis</taxon>
        <taxon>Tilletiopsis</taxon>
    </lineage>
</organism>
<dbReference type="InterPro" id="IPR036259">
    <property type="entry name" value="MFS_trans_sf"/>
</dbReference>
<dbReference type="PROSITE" id="PS00217">
    <property type="entry name" value="SUGAR_TRANSPORT_2"/>
    <property type="match status" value="1"/>
</dbReference>
<dbReference type="Gene3D" id="1.20.1250.20">
    <property type="entry name" value="MFS general substrate transporter like domains"/>
    <property type="match status" value="1"/>
</dbReference>
<evidence type="ECO:0000313" key="15">
    <source>
        <dbReference type="Proteomes" id="UP000245946"/>
    </source>
</evidence>
<reference evidence="14 15" key="1">
    <citation type="journal article" date="2018" name="Mol. Biol. Evol.">
        <title>Broad Genomic Sampling Reveals a Smut Pathogenic Ancestry of the Fungal Clade Ustilaginomycotina.</title>
        <authorList>
            <person name="Kijpornyongpan T."/>
            <person name="Mondo S.J."/>
            <person name="Barry K."/>
            <person name="Sandor L."/>
            <person name="Lee J."/>
            <person name="Lipzen A."/>
            <person name="Pangilinan J."/>
            <person name="LaButti K."/>
            <person name="Hainaut M."/>
            <person name="Henrissat B."/>
            <person name="Grigoriev I.V."/>
            <person name="Spatafora J.W."/>
            <person name="Aime M.C."/>
        </authorList>
    </citation>
    <scope>NUCLEOTIDE SEQUENCE [LARGE SCALE GENOMIC DNA]</scope>
    <source>
        <strain evidence="14 15">MCA 4186</strain>
    </source>
</reference>
<evidence type="ECO:0000256" key="1">
    <source>
        <dbReference type="ARBA" id="ARBA00004141"/>
    </source>
</evidence>
<evidence type="ECO:0000256" key="3">
    <source>
        <dbReference type="ARBA" id="ARBA00022448"/>
    </source>
</evidence>
<evidence type="ECO:0000256" key="11">
    <source>
        <dbReference type="SAM" id="MobiDB-lite"/>
    </source>
</evidence>
<dbReference type="InterPro" id="IPR020846">
    <property type="entry name" value="MFS_dom"/>
</dbReference>
<feature type="transmembrane region" description="Helical" evidence="12">
    <location>
        <begin position="390"/>
        <end position="409"/>
    </location>
</feature>
<name>A0A316ZIB5_9BASI</name>
<dbReference type="PANTHER" id="PTHR48022">
    <property type="entry name" value="PLASTIDIC GLUCOSE TRANSPORTER 4"/>
    <property type="match status" value="1"/>
</dbReference>
<dbReference type="InterPro" id="IPR005828">
    <property type="entry name" value="MFS_sugar_transport-like"/>
</dbReference>
<keyword evidence="4 12" id="KW-0812">Transmembrane</keyword>
<dbReference type="SUPFAM" id="SSF103473">
    <property type="entry name" value="MFS general substrate transporter"/>
    <property type="match status" value="1"/>
</dbReference>
<dbReference type="Proteomes" id="UP000245946">
    <property type="component" value="Unassembled WGS sequence"/>
</dbReference>
<feature type="transmembrane region" description="Helical" evidence="12">
    <location>
        <begin position="421"/>
        <end position="440"/>
    </location>
</feature>
<evidence type="ECO:0000256" key="8">
    <source>
        <dbReference type="ARBA" id="ARBA00043213"/>
    </source>
</evidence>
<feature type="transmembrane region" description="Helical" evidence="12">
    <location>
        <begin position="279"/>
        <end position="297"/>
    </location>
</feature>
<feature type="transmembrane region" description="Helical" evidence="12">
    <location>
        <begin position="90"/>
        <end position="109"/>
    </location>
</feature>
<evidence type="ECO:0000256" key="10">
    <source>
        <dbReference type="RuleBase" id="RU003346"/>
    </source>
</evidence>
<keyword evidence="6 12" id="KW-1133">Transmembrane helix</keyword>
<evidence type="ECO:0000256" key="2">
    <source>
        <dbReference type="ARBA" id="ARBA00010992"/>
    </source>
</evidence>
<dbReference type="FunFam" id="1.20.1250.20:FF:000026">
    <property type="entry name" value="MFS quinate transporter QutD"/>
    <property type="match status" value="1"/>
</dbReference>
<accession>A0A316ZIB5</accession>
<dbReference type="NCBIfam" id="TIGR00879">
    <property type="entry name" value="SP"/>
    <property type="match status" value="1"/>
</dbReference>
<evidence type="ECO:0000259" key="13">
    <source>
        <dbReference type="PROSITE" id="PS50850"/>
    </source>
</evidence>
<dbReference type="InterPro" id="IPR003663">
    <property type="entry name" value="Sugar/inositol_transpt"/>
</dbReference>
<feature type="domain" description="Major facilitator superfamily (MFS) profile" evidence="13">
    <location>
        <begin position="22"/>
        <end position="475"/>
    </location>
</feature>
<keyword evidence="15" id="KW-1185">Reference proteome</keyword>
<feature type="transmembrane region" description="Helical" evidence="12">
    <location>
        <begin position="121"/>
        <end position="140"/>
    </location>
</feature>
<evidence type="ECO:0000256" key="6">
    <source>
        <dbReference type="ARBA" id="ARBA00022989"/>
    </source>
</evidence>
<dbReference type="GeneID" id="37268958"/>
<keyword evidence="3 10" id="KW-0813">Transport</keyword>
<dbReference type="Pfam" id="PF00083">
    <property type="entry name" value="Sugar_tr"/>
    <property type="match status" value="1"/>
</dbReference>
<dbReference type="InterPro" id="IPR050360">
    <property type="entry name" value="MFS_Sugar_Transporters"/>
</dbReference>
<dbReference type="PROSITE" id="PS50850">
    <property type="entry name" value="MFS"/>
    <property type="match status" value="1"/>
</dbReference>
<feature type="transmembrane region" description="Helical" evidence="12">
    <location>
        <begin position="350"/>
        <end position="370"/>
    </location>
</feature>
<dbReference type="PANTHER" id="PTHR48022:SF34">
    <property type="entry name" value="MAJOR FACILITATOR SUPERFAMILY (MFS) PROFILE DOMAIN-CONTAINING PROTEIN-RELATED"/>
    <property type="match status" value="1"/>
</dbReference>
<protein>
    <recommendedName>
        <fullName evidence="8">Quinate transporter</fullName>
    </recommendedName>
</protein>
<evidence type="ECO:0000256" key="5">
    <source>
        <dbReference type="ARBA" id="ARBA00022911"/>
    </source>
</evidence>
<feature type="transmembrane region" description="Helical" evidence="12">
    <location>
        <begin position="20"/>
        <end position="46"/>
    </location>
</feature>
<evidence type="ECO:0000256" key="7">
    <source>
        <dbReference type="ARBA" id="ARBA00023136"/>
    </source>
</evidence>
<evidence type="ECO:0000256" key="9">
    <source>
        <dbReference type="ARBA" id="ARBA00049119"/>
    </source>
</evidence>
<gene>
    <name evidence="14" type="ORF">FA09DRAFT_327480</name>
</gene>
<feature type="region of interest" description="Disordered" evidence="11">
    <location>
        <begin position="511"/>
        <end position="545"/>
    </location>
</feature>
<keyword evidence="7 12" id="KW-0472">Membrane</keyword>
<keyword evidence="5" id="KW-0672">Quinate metabolism</keyword>
<dbReference type="AlphaFoldDB" id="A0A316ZIB5"/>
<dbReference type="STRING" id="58919.A0A316ZIB5"/>
<proteinExistence type="inferred from homology"/>
<dbReference type="RefSeq" id="XP_025601033.1">
    <property type="nucleotide sequence ID" value="XM_025741414.1"/>
</dbReference>
<dbReference type="PRINTS" id="PR00171">
    <property type="entry name" value="SUGRTRNSPORT"/>
</dbReference>
<evidence type="ECO:0000256" key="4">
    <source>
        <dbReference type="ARBA" id="ARBA00022692"/>
    </source>
</evidence>
<comment type="similarity">
    <text evidence="2 10">Belongs to the major facilitator superfamily. Sugar transporter (TC 2.A.1.1) family.</text>
</comment>
<dbReference type="OrthoDB" id="508119at2759"/>
<dbReference type="GO" id="GO:0016020">
    <property type="term" value="C:membrane"/>
    <property type="evidence" value="ECO:0007669"/>
    <property type="project" value="UniProtKB-SubCell"/>
</dbReference>
<dbReference type="InterPro" id="IPR005829">
    <property type="entry name" value="Sugar_transporter_CS"/>
</dbReference>
<comment type="subcellular location">
    <subcellularLocation>
        <location evidence="1">Membrane</location>
        <topology evidence="1">Multi-pass membrane protein</topology>
    </subcellularLocation>
</comment>
<feature type="transmembrane region" description="Helical" evidence="12">
    <location>
        <begin position="152"/>
        <end position="174"/>
    </location>
</feature>
<evidence type="ECO:0000313" key="14">
    <source>
        <dbReference type="EMBL" id="PWO00755.1"/>
    </source>
</evidence>
<dbReference type="EMBL" id="KZ819284">
    <property type="protein sequence ID" value="PWO00755.1"/>
    <property type="molecule type" value="Genomic_DNA"/>
</dbReference>
<comment type="catalytic activity">
    <reaction evidence="9">
        <text>myo-inositol(out) + H(+)(out) = myo-inositol(in) + H(+)(in)</text>
        <dbReference type="Rhea" id="RHEA:60364"/>
        <dbReference type="ChEBI" id="CHEBI:15378"/>
        <dbReference type="ChEBI" id="CHEBI:17268"/>
    </reaction>
</comment>
<dbReference type="GO" id="GO:0005351">
    <property type="term" value="F:carbohydrate:proton symporter activity"/>
    <property type="evidence" value="ECO:0007669"/>
    <property type="project" value="TreeGrafter"/>
</dbReference>
<dbReference type="PROSITE" id="PS00216">
    <property type="entry name" value="SUGAR_TRANSPORT_1"/>
    <property type="match status" value="1"/>
</dbReference>
<feature type="transmembrane region" description="Helical" evidence="12">
    <location>
        <begin position="186"/>
        <end position="208"/>
    </location>
</feature>
<feature type="transmembrane region" description="Helical" evidence="12">
    <location>
        <begin position="317"/>
        <end position="338"/>
    </location>
</feature>
<feature type="transmembrane region" description="Helical" evidence="12">
    <location>
        <begin position="66"/>
        <end position="83"/>
    </location>
</feature>
<sequence length="545" mass="58609">MLGKNEDRVTPKEVYNFKIWVMATIAAFGSLMIGYDSSFVGGALALPSFTHEFGKLNPTTSANLVSTYQAGAFFGAFCGYPLGYFLGRKWGIAVCGFVFTVGSIIMVIANSSTGLGPIYGGRAIAGLAIGAASNLAPTYISEIAPSAIRGALVGMWEVGWQVGGICGFWVNYGVKQHESDTGSAQWLIPFGLQLVPGAMLFIGSFFLIESPRWLLTRDRRDDASRNLCKLRNLDPSHPYVMDEMALFEETLARERREVGRTFWGPIKFAFTSRTMLKRLALASSMFIVQNASGINSINYYSPTIFRAIGITGTSTALLTTGVFGVIKTLGAIIWIAILIERLGRRKIMMFGAAGCSAFMIWIGVYVAVAANRAPVAGATLSAGGRSAVAAFYLWTIVYGSTLNGTPWVIGAEIFPQSSRPVGMAIVAASNWLYNLAISLGTPHAFAWSRFGLFLIFAGLSAIAVPYIYFVLPETAGVPLDRMSDLFSSKNGPIRHRHGKVMAMARAEHDGTANNGHVLPHAGSEGDSTPEKRSTDLETGDAALSK</sequence>
<feature type="transmembrane region" description="Helical" evidence="12">
    <location>
        <begin position="446"/>
        <end position="471"/>
    </location>
</feature>
<evidence type="ECO:0000256" key="12">
    <source>
        <dbReference type="SAM" id="Phobius"/>
    </source>
</evidence>